<dbReference type="Proteomes" id="UP001152523">
    <property type="component" value="Unassembled WGS sequence"/>
</dbReference>
<comment type="caution">
    <text evidence="1">The sequence shown here is derived from an EMBL/GenBank/DDBJ whole genome shotgun (WGS) entry which is preliminary data.</text>
</comment>
<dbReference type="AlphaFoldDB" id="A0AAV0DFB5"/>
<gene>
    <name evidence="1" type="ORF">CEPIT_LOCUS13705</name>
</gene>
<dbReference type="EMBL" id="CAMAPF010000087">
    <property type="protein sequence ID" value="CAH9096352.1"/>
    <property type="molecule type" value="Genomic_DNA"/>
</dbReference>
<name>A0AAV0DFB5_9ASTE</name>
<evidence type="ECO:0000313" key="2">
    <source>
        <dbReference type="Proteomes" id="UP001152523"/>
    </source>
</evidence>
<organism evidence="1 2">
    <name type="scientific">Cuscuta epithymum</name>
    <dbReference type="NCBI Taxonomy" id="186058"/>
    <lineage>
        <taxon>Eukaryota</taxon>
        <taxon>Viridiplantae</taxon>
        <taxon>Streptophyta</taxon>
        <taxon>Embryophyta</taxon>
        <taxon>Tracheophyta</taxon>
        <taxon>Spermatophyta</taxon>
        <taxon>Magnoliopsida</taxon>
        <taxon>eudicotyledons</taxon>
        <taxon>Gunneridae</taxon>
        <taxon>Pentapetalae</taxon>
        <taxon>asterids</taxon>
        <taxon>lamiids</taxon>
        <taxon>Solanales</taxon>
        <taxon>Convolvulaceae</taxon>
        <taxon>Cuscuteae</taxon>
        <taxon>Cuscuta</taxon>
        <taxon>Cuscuta subgen. Cuscuta</taxon>
    </lineage>
</organism>
<sequence>MHYSNVLCAIDEEARGTWFSSLRWRSWSIDMKLLPNQISVSEYLKLFLPASINGISAGFRIFFTQPVESFTVIFLIIIGGKQIYSIKSAWRIIPTPQCLPGCLSTFRHFSMSFSLLRTSHFDLFLSRSPSFRSLVSAIEESGVRFNTSSGYETLETY</sequence>
<protein>
    <submittedName>
        <fullName evidence="1">Uncharacterized protein</fullName>
    </submittedName>
</protein>
<proteinExistence type="predicted"/>
<accession>A0AAV0DFB5</accession>
<evidence type="ECO:0000313" key="1">
    <source>
        <dbReference type="EMBL" id="CAH9096352.1"/>
    </source>
</evidence>
<reference evidence="1" key="1">
    <citation type="submission" date="2022-07" db="EMBL/GenBank/DDBJ databases">
        <authorList>
            <person name="Macas J."/>
            <person name="Novak P."/>
            <person name="Neumann P."/>
        </authorList>
    </citation>
    <scope>NUCLEOTIDE SEQUENCE</scope>
</reference>
<keyword evidence="2" id="KW-1185">Reference proteome</keyword>